<dbReference type="AlphaFoldDB" id="G3B7G1"/>
<keyword evidence="15" id="KW-1185">Reference proteome</keyword>
<dbReference type="EMBL" id="GL996527">
    <property type="protein sequence ID" value="EGV62269.1"/>
    <property type="molecule type" value="Genomic_DNA"/>
</dbReference>
<keyword evidence="5" id="KW-0653">Protein transport</keyword>
<sequence>MIRTFVASTARSSRATISAARSSTIVRATRFHSSSPSQKLASSLINNQTWMGATMGISTIIGYSLYASIDNDVQPEDSTAISEQPAADADKEPTAEDYEGAAYNPITGEINWDCPCLGGMAHGPCGEEFKEAFACFVYSETEPKGIDCIKKFEGMRTCFRRYPEHYKEQLMDEEEMEADARGAESDVQLEPVEVSETVSVEVSENTEAPAIDALATDATATDAPATEAAGTESH</sequence>
<keyword evidence="8" id="KW-0496">Mitochondrion</keyword>
<gene>
    <name evidence="14" type="ORF">CANTEDRAFT_115727</name>
</gene>
<dbReference type="Proteomes" id="UP000000707">
    <property type="component" value="Unassembled WGS sequence"/>
</dbReference>
<evidence type="ECO:0000256" key="8">
    <source>
        <dbReference type="ARBA" id="ARBA00023128"/>
    </source>
</evidence>
<evidence type="ECO:0000256" key="10">
    <source>
        <dbReference type="ARBA" id="ARBA00023284"/>
    </source>
</evidence>
<keyword evidence="4" id="KW-0813">Transport</keyword>
<evidence type="ECO:0000256" key="5">
    <source>
        <dbReference type="ARBA" id="ARBA00022927"/>
    </source>
</evidence>
<keyword evidence="10" id="KW-0676">Redox-active center</keyword>
<comment type="subcellular location">
    <subcellularLocation>
        <location evidence="2">Mitochondrion inner membrane</location>
        <topology evidence="2">Single-pass type II membrane protein</topology>
        <orientation evidence="2">Intermembrane side</orientation>
    </subcellularLocation>
</comment>
<organism evidence="15">
    <name type="scientific">Candida tenuis (strain ATCC 10573 / BCRC 21748 / CBS 615 / JCM 9827 / NBRC 10315 / NRRL Y-1498 / VKM Y-70)</name>
    <name type="common">Yeast</name>
    <name type="synonym">Yamadazyma tenuis</name>
    <dbReference type="NCBI Taxonomy" id="590646"/>
    <lineage>
        <taxon>Eukaryota</taxon>
        <taxon>Fungi</taxon>
        <taxon>Dikarya</taxon>
        <taxon>Ascomycota</taxon>
        <taxon>Saccharomycotina</taxon>
        <taxon>Pichiomycetes</taxon>
        <taxon>Debaryomycetaceae</taxon>
        <taxon>Yamadazyma</taxon>
    </lineage>
</organism>
<evidence type="ECO:0000313" key="14">
    <source>
        <dbReference type="EMBL" id="EGV62269.1"/>
    </source>
</evidence>
<dbReference type="InterPro" id="IPR039289">
    <property type="entry name" value="CHCHD4"/>
</dbReference>
<reference evidence="14 15" key="1">
    <citation type="journal article" date="2011" name="Proc. Natl. Acad. Sci. U.S.A.">
        <title>Comparative genomics of xylose-fermenting fungi for enhanced biofuel production.</title>
        <authorList>
            <person name="Wohlbach D.J."/>
            <person name="Kuo A."/>
            <person name="Sato T.K."/>
            <person name="Potts K.M."/>
            <person name="Salamov A.A."/>
            <person name="LaButti K.M."/>
            <person name="Sun H."/>
            <person name="Clum A."/>
            <person name="Pangilinan J.L."/>
            <person name="Lindquist E.A."/>
            <person name="Lucas S."/>
            <person name="Lapidus A."/>
            <person name="Jin M."/>
            <person name="Gunawan C."/>
            <person name="Balan V."/>
            <person name="Dale B.E."/>
            <person name="Jeffries T.W."/>
            <person name="Zinkel R."/>
            <person name="Barry K.W."/>
            <person name="Grigoriev I.V."/>
            <person name="Gasch A.P."/>
        </authorList>
    </citation>
    <scope>NUCLEOTIDE SEQUENCE [LARGE SCALE GENOMIC DNA]</scope>
    <source>
        <strain evidence="15">ATCC 10573 / BCRC 21748 / CBS 615 / JCM 9827 / NBRC 10315 / NRRL Y-1498 / VKM Y-70</strain>
    </source>
</reference>
<dbReference type="PANTHER" id="PTHR21622">
    <property type="entry name" value="COILED-COIL-HELIX-COILED-COIL-HELIX DOMAIN CONTAINING 4"/>
    <property type="match status" value="1"/>
</dbReference>
<evidence type="ECO:0000256" key="7">
    <source>
        <dbReference type="ARBA" id="ARBA00023010"/>
    </source>
</evidence>
<evidence type="ECO:0000256" key="3">
    <source>
        <dbReference type="ARBA" id="ARBA00013714"/>
    </source>
</evidence>
<feature type="region of interest" description="Disordered" evidence="12">
    <location>
        <begin position="76"/>
        <end position="95"/>
    </location>
</feature>
<evidence type="ECO:0000256" key="4">
    <source>
        <dbReference type="ARBA" id="ARBA00022448"/>
    </source>
</evidence>
<name>G3B7G1_CANTC</name>
<evidence type="ECO:0000256" key="11">
    <source>
        <dbReference type="ARBA" id="ARBA00033150"/>
    </source>
</evidence>
<evidence type="ECO:0000256" key="2">
    <source>
        <dbReference type="ARBA" id="ARBA00004164"/>
    </source>
</evidence>
<feature type="region of interest" description="Disordered" evidence="12">
    <location>
        <begin position="194"/>
        <end position="234"/>
    </location>
</feature>
<accession>G3B7G1</accession>
<evidence type="ECO:0000313" key="15">
    <source>
        <dbReference type="Proteomes" id="UP000000707"/>
    </source>
</evidence>
<keyword evidence="9" id="KW-1015">Disulfide bond</keyword>
<dbReference type="KEGG" id="cten:18247988"/>
<protein>
    <recommendedName>
        <fullName evidence="3">Mitochondrial intermembrane space import and assembly protein 40</fullName>
    </recommendedName>
    <alternativeName>
        <fullName evidence="11">Mitochondrial import inner membrane translocase TIM40</fullName>
    </alternativeName>
</protein>
<dbReference type="OrthoDB" id="9989112at2759"/>
<dbReference type="STRING" id="590646.G3B7G1"/>
<evidence type="ECO:0000256" key="9">
    <source>
        <dbReference type="ARBA" id="ARBA00023157"/>
    </source>
</evidence>
<dbReference type="HOGENOM" id="CLU_1184878_0_0_1"/>
<dbReference type="PROSITE" id="PS51808">
    <property type="entry name" value="CHCH"/>
    <property type="match status" value="1"/>
</dbReference>
<keyword evidence="7" id="KW-0811">Translocation</keyword>
<evidence type="ECO:0000256" key="1">
    <source>
        <dbReference type="ARBA" id="ARBA00001973"/>
    </source>
</evidence>
<dbReference type="eggNOG" id="KOG4149">
    <property type="taxonomic scope" value="Eukaryota"/>
</dbReference>
<comment type="cofactor">
    <cofactor evidence="1">
        <name>Cu(2+)</name>
        <dbReference type="ChEBI" id="CHEBI:29036"/>
    </cofactor>
</comment>
<dbReference type="PANTHER" id="PTHR21622:SF0">
    <property type="entry name" value="COILED-COIL-HELIX-COILED-COIL-HELIX DOMAIN CONTAINING 4"/>
    <property type="match status" value="1"/>
</dbReference>
<evidence type="ECO:0000256" key="12">
    <source>
        <dbReference type="SAM" id="MobiDB-lite"/>
    </source>
</evidence>
<evidence type="ECO:0000256" key="6">
    <source>
        <dbReference type="ARBA" id="ARBA00023002"/>
    </source>
</evidence>
<dbReference type="Gene3D" id="1.10.287.2900">
    <property type="match status" value="1"/>
</dbReference>
<feature type="domain" description="CHCH" evidence="13">
    <location>
        <begin position="125"/>
        <end position="161"/>
    </location>
</feature>
<evidence type="ECO:0000259" key="13">
    <source>
        <dbReference type="Pfam" id="PF06747"/>
    </source>
</evidence>
<dbReference type="GO" id="GO:0045041">
    <property type="term" value="P:protein import into mitochondrial intermembrane space"/>
    <property type="evidence" value="ECO:0007669"/>
    <property type="project" value="InterPro"/>
</dbReference>
<keyword evidence="6" id="KW-0560">Oxidoreductase</keyword>
<dbReference type="InterPro" id="IPR010625">
    <property type="entry name" value="CHCH"/>
</dbReference>
<dbReference type="GO" id="GO:0015035">
    <property type="term" value="F:protein-disulfide reductase activity"/>
    <property type="evidence" value="ECO:0007669"/>
    <property type="project" value="InterPro"/>
</dbReference>
<dbReference type="GO" id="GO:0005758">
    <property type="term" value="C:mitochondrial intermembrane space"/>
    <property type="evidence" value="ECO:0007669"/>
    <property type="project" value="TreeGrafter"/>
</dbReference>
<dbReference type="GO" id="GO:0005743">
    <property type="term" value="C:mitochondrial inner membrane"/>
    <property type="evidence" value="ECO:0007669"/>
    <property type="project" value="UniProtKB-SubCell"/>
</dbReference>
<dbReference type="GeneID" id="18247988"/>
<proteinExistence type="predicted"/>
<dbReference type="Pfam" id="PF06747">
    <property type="entry name" value="CHCH"/>
    <property type="match status" value="1"/>
</dbReference>